<gene>
    <name evidence="6" type="ORF">ENG14_00675</name>
</gene>
<dbReference type="Pfam" id="PF01925">
    <property type="entry name" value="TauE"/>
    <property type="match status" value="1"/>
</dbReference>
<feature type="transmembrane region" description="Helical" evidence="5">
    <location>
        <begin position="279"/>
        <end position="297"/>
    </location>
</feature>
<sequence length="305" mass="33004">MDIFEIFKWHFETSGVNTYLFLPPLVMCLISSFTSMGGVSGAFILLPFQMSVLHYTSPGVSATNFVYNIVAIPGGVYRYIRDGKFSRIIFGALVGGTLPGVFVGYYIRIRYLPDPARFKIFVGLVLTYLGLRILWSAIGERTGGTKTPLASGRVTQEAFGIKSTVYFNEKPYTFSLIPIVLVSLIVGVIGGAYGIGGGALMAPFLISVMNLPVYIVSGASLCSTWVSSIVAALFYAFGPLSSATSKASPDWFLGSLFGFGGLIGIYVGARLQRRMPATIIKVILGLTIMAVSIKYLWPAFRAIAR</sequence>
<feature type="transmembrane region" description="Helical" evidence="5">
    <location>
        <begin position="86"/>
        <end position="106"/>
    </location>
</feature>
<keyword evidence="3 5" id="KW-1133">Transmembrane helix</keyword>
<evidence type="ECO:0000256" key="3">
    <source>
        <dbReference type="ARBA" id="ARBA00022989"/>
    </source>
</evidence>
<keyword evidence="4 5" id="KW-0472">Membrane</keyword>
<comment type="caution">
    <text evidence="6">The sequence shown here is derived from an EMBL/GenBank/DDBJ whole genome shotgun (WGS) entry which is preliminary data.</text>
</comment>
<comment type="subcellular location">
    <subcellularLocation>
        <location evidence="5">Cell membrane</location>
        <topology evidence="5">Multi-pass membrane protein</topology>
    </subcellularLocation>
    <subcellularLocation>
        <location evidence="1">Membrane</location>
        <topology evidence="1">Multi-pass membrane protein</topology>
    </subcellularLocation>
</comment>
<dbReference type="AlphaFoldDB" id="A0A7C1AZV6"/>
<name>A0A7C1AZV6_9BACT</name>
<dbReference type="PANTHER" id="PTHR43483">
    <property type="entry name" value="MEMBRANE TRANSPORTER PROTEIN HI_0806-RELATED"/>
    <property type="match status" value="1"/>
</dbReference>
<proteinExistence type="inferred from homology"/>
<dbReference type="PANTHER" id="PTHR43483:SF3">
    <property type="entry name" value="MEMBRANE TRANSPORTER PROTEIN HI_0806-RELATED"/>
    <property type="match status" value="1"/>
</dbReference>
<reference evidence="6" key="1">
    <citation type="journal article" date="2020" name="mSystems">
        <title>Genome- and Community-Level Interaction Insights into Carbon Utilization and Element Cycling Functions of Hydrothermarchaeota in Hydrothermal Sediment.</title>
        <authorList>
            <person name="Zhou Z."/>
            <person name="Liu Y."/>
            <person name="Xu W."/>
            <person name="Pan J."/>
            <person name="Luo Z.H."/>
            <person name="Li M."/>
        </authorList>
    </citation>
    <scope>NUCLEOTIDE SEQUENCE [LARGE SCALE GENOMIC DNA]</scope>
    <source>
        <strain evidence="6">HyVt-19</strain>
    </source>
</reference>
<feature type="transmembrane region" description="Helical" evidence="5">
    <location>
        <begin position="249"/>
        <end position="267"/>
    </location>
</feature>
<organism evidence="6">
    <name type="scientific">Thermodesulforhabdus norvegica</name>
    <dbReference type="NCBI Taxonomy" id="39841"/>
    <lineage>
        <taxon>Bacteria</taxon>
        <taxon>Pseudomonadati</taxon>
        <taxon>Thermodesulfobacteriota</taxon>
        <taxon>Syntrophobacteria</taxon>
        <taxon>Syntrophobacterales</taxon>
        <taxon>Thermodesulforhabdaceae</taxon>
        <taxon>Thermodesulforhabdus</taxon>
    </lineage>
</organism>
<dbReference type="InterPro" id="IPR002781">
    <property type="entry name" value="TM_pro_TauE-like"/>
</dbReference>
<evidence type="ECO:0000256" key="5">
    <source>
        <dbReference type="RuleBase" id="RU363041"/>
    </source>
</evidence>
<evidence type="ECO:0000256" key="4">
    <source>
        <dbReference type="ARBA" id="ARBA00023136"/>
    </source>
</evidence>
<protein>
    <recommendedName>
        <fullName evidence="5">Probable membrane transporter protein</fullName>
    </recommendedName>
</protein>
<keyword evidence="2 5" id="KW-0812">Transmembrane</keyword>
<feature type="transmembrane region" description="Helical" evidence="5">
    <location>
        <begin position="176"/>
        <end position="201"/>
    </location>
</feature>
<evidence type="ECO:0000256" key="1">
    <source>
        <dbReference type="ARBA" id="ARBA00004141"/>
    </source>
</evidence>
<feature type="transmembrane region" description="Helical" evidence="5">
    <location>
        <begin position="20"/>
        <end position="48"/>
    </location>
</feature>
<dbReference type="GO" id="GO:0005886">
    <property type="term" value="C:plasma membrane"/>
    <property type="evidence" value="ECO:0007669"/>
    <property type="project" value="UniProtKB-SubCell"/>
</dbReference>
<dbReference type="EMBL" id="DQZW01000030">
    <property type="protein sequence ID" value="HDL89400.1"/>
    <property type="molecule type" value="Genomic_DNA"/>
</dbReference>
<keyword evidence="5" id="KW-1003">Cell membrane</keyword>
<feature type="transmembrane region" description="Helical" evidence="5">
    <location>
        <begin position="60"/>
        <end position="80"/>
    </location>
</feature>
<evidence type="ECO:0000313" key="6">
    <source>
        <dbReference type="EMBL" id="HDL89400.1"/>
    </source>
</evidence>
<evidence type="ECO:0000256" key="2">
    <source>
        <dbReference type="ARBA" id="ARBA00022692"/>
    </source>
</evidence>
<comment type="similarity">
    <text evidence="5">Belongs to the 4-toluene sulfonate uptake permease (TSUP) (TC 2.A.102) family.</text>
</comment>
<accession>A0A7C1AZV6</accession>
<dbReference type="Proteomes" id="UP000886355">
    <property type="component" value="Unassembled WGS sequence"/>
</dbReference>
<feature type="transmembrane region" description="Helical" evidence="5">
    <location>
        <begin position="118"/>
        <end position="138"/>
    </location>
</feature>
<feature type="transmembrane region" description="Helical" evidence="5">
    <location>
        <begin position="213"/>
        <end position="237"/>
    </location>
</feature>